<gene>
    <name evidence="2" type="ORF">B0H16DRAFT_1685956</name>
</gene>
<sequence length="267" mass="29376">MARKSNAPARCDLRSLLDDGALPGGTQCCIGRAAFYVDRRERPIYTTSTPSDPAPSHKHPAMAERSGGFGIAGQPSPSVKDGDGRVMIIAEQAETCFFESQAPKRFVLELASFWRIEIDSSFKLFSRPQAALQVDVSIYSSSRDPRAFPEIPEIVEHLISRGKTSEVESNPGVKSQQGIEHRRYKLTSKGLQVQSGADAAANQKTPTPGRRRSGNYILPFTTHNVVAQVLPKPPAKKSSRRNQELLSRGTMRLCGLRRNFGPVEDEL</sequence>
<dbReference type="EMBL" id="JARKIB010000017">
    <property type="protein sequence ID" value="KAJ7769806.1"/>
    <property type="molecule type" value="Genomic_DNA"/>
</dbReference>
<evidence type="ECO:0000313" key="2">
    <source>
        <dbReference type="EMBL" id="KAJ7769806.1"/>
    </source>
</evidence>
<name>A0AAD7JUE9_9AGAR</name>
<comment type="caution">
    <text evidence="2">The sequence shown here is derived from an EMBL/GenBank/DDBJ whole genome shotgun (WGS) entry which is preliminary data.</text>
</comment>
<accession>A0AAD7JUE9</accession>
<evidence type="ECO:0000313" key="3">
    <source>
        <dbReference type="Proteomes" id="UP001215598"/>
    </source>
</evidence>
<dbReference type="Proteomes" id="UP001215598">
    <property type="component" value="Unassembled WGS sequence"/>
</dbReference>
<reference evidence="2" key="1">
    <citation type="submission" date="2023-03" db="EMBL/GenBank/DDBJ databases">
        <title>Massive genome expansion in bonnet fungi (Mycena s.s.) driven by repeated elements and novel gene families across ecological guilds.</title>
        <authorList>
            <consortium name="Lawrence Berkeley National Laboratory"/>
            <person name="Harder C.B."/>
            <person name="Miyauchi S."/>
            <person name="Viragh M."/>
            <person name="Kuo A."/>
            <person name="Thoen E."/>
            <person name="Andreopoulos B."/>
            <person name="Lu D."/>
            <person name="Skrede I."/>
            <person name="Drula E."/>
            <person name="Henrissat B."/>
            <person name="Morin E."/>
            <person name="Kohler A."/>
            <person name="Barry K."/>
            <person name="LaButti K."/>
            <person name="Morin E."/>
            <person name="Salamov A."/>
            <person name="Lipzen A."/>
            <person name="Mereny Z."/>
            <person name="Hegedus B."/>
            <person name="Baldrian P."/>
            <person name="Stursova M."/>
            <person name="Weitz H."/>
            <person name="Taylor A."/>
            <person name="Grigoriev I.V."/>
            <person name="Nagy L.G."/>
            <person name="Martin F."/>
            <person name="Kauserud H."/>
        </authorList>
    </citation>
    <scope>NUCLEOTIDE SEQUENCE</scope>
    <source>
        <strain evidence="2">CBHHK182m</strain>
    </source>
</reference>
<feature type="region of interest" description="Disordered" evidence="1">
    <location>
        <begin position="191"/>
        <end position="215"/>
    </location>
</feature>
<dbReference type="AlphaFoldDB" id="A0AAD7JUE9"/>
<keyword evidence="3" id="KW-1185">Reference proteome</keyword>
<evidence type="ECO:0000256" key="1">
    <source>
        <dbReference type="SAM" id="MobiDB-lite"/>
    </source>
</evidence>
<organism evidence="2 3">
    <name type="scientific">Mycena metata</name>
    <dbReference type="NCBI Taxonomy" id="1033252"/>
    <lineage>
        <taxon>Eukaryota</taxon>
        <taxon>Fungi</taxon>
        <taxon>Dikarya</taxon>
        <taxon>Basidiomycota</taxon>
        <taxon>Agaricomycotina</taxon>
        <taxon>Agaricomycetes</taxon>
        <taxon>Agaricomycetidae</taxon>
        <taxon>Agaricales</taxon>
        <taxon>Marasmiineae</taxon>
        <taxon>Mycenaceae</taxon>
        <taxon>Mycena</taxon>
    </lineage>
</organism>
<protein>
    <submittedName>
        <fullName evidence="2">Uncharacterized protein</fullName>
    </submittedName>
</protein>
<proteinExistence type="predicted"/>
<feature type="region of interest" description="Disordered" evidence="1">
    <location>
        <begin position="162"/>
        <end position="181"/>
    </location>
</feature>